<dbReference type="EMBL" id="FQYR01000003">
    <property type="protein sequence ID" value="SHJ11402.1"/>
    <property type="molecule type" value="Genomic_DNA"/>
</dbReference>
<reference evidence="3 4" key="1">
    <citation type="submission" date="2016-11" db="EMBL/GenBank/DDBJ databases">
        <authorList>
            <person name="Jaros S."/>
            <person name="Januszkiewicz K."/>
            <person name="Wedrychowicz H."/>
        </authorList>
    </citation>
    <scope>NUCLEOTIDE SEQUENCE [LARGE SCALE GENOMIC DNA]</scope>
    <source>
        <strain evidence="3 4">DSM 18772</strain>
    </source>
</reference>
<dbReference type="GO" id="GO:0015074">
    <property type="term" value="P:DNA integration"/>
    <property type="evidence" value="ECO:0007669"/>
    <property type="project" value="InterPro"/>
</dbReference>
<accession>A0A1M6GN90</accession>
<dbReference type="GO" id="GO:0003676">
    <property type="term" value="F:nucleic acid binding"/>
    <property type="evidence" value="ECO:0007669"/>
    <property type="project" value="InterPro"/>
</dbReference>
<dbReference type="Pfam" id="PF13683">
    <property type="entry name" value="rve_3"/>
    <property type="match status" value="1"/>
</dbReference>
<feature type="compositionally biased region" description="Polar residues" evidence="1">
    <location>
        <begin position="90"/>
        <end position="99"/>
    </location>
</feature>
<dbReference type="Gene3D" id="3.30.420.10">
    <property type="entry name" value="Ribonuclease H-like superfamily/Ribonuclease H"/>
    <property type="match status" value="1"/>
</dbReference>
<feature type="domain" description="Integrase catalytic" evidence="2">
    <location>
        <begin position="97"/>
        <end position="257"/>
    </location>
</feature>
<dbReference type="InterPro" id="IPR001584">
    <property type="entry name" value="Integrase_cat-core"/>
</dbReference>
<dbReference type="RefSeq" id="WP_143158603.1">
    <property type="nucleotide sequence ID" value="NZ_FQYR01000003.1"/>
</dbReference>
<dbReference type="InterPro" id="IPR012337">
    <property type="entry name" value="RNaseH-like_sf"/>
</dbReference>
<dbReference type="PROSITE" id="PS50994">
    <property type="entry name" value="INTEGRASE"/>
    <property type="match status" value="1"/>
</dbReference>
<dbReference type="NCBIfam" id="NF033516">
    <property type="entry name" value="transpos_IS3"/>
    <property type="match status" value="1"/>
</dbReference>
<sequence length="277" mass="32110">MCSCRRACRYLGLSESSFYYKEKQRSPYQIKLRKRAIHLSWEFPRYGYRRIRALLAREGWEVSRKLVQKIRREEGLKVSRKPPKRRRQGKSTGLPTTASKPNHVWSWDFVHDRTDDGGSLRLMILIDECTRRCLAIRVARGLQSNDVVEVLHQAIAEHGAPEYIRSDNGSEFIARTVKDSLASHPIKIIYIDPGSPWQNGFVESFHQRLRDECLSQEVFLSVLEAKVVIEGWRKLYNAVHPHSNLGYDSPDMIHEKYTQARGNSLPSLPKPMKPVIN</sequence>
<dbReference type="OrthoDB" id="193795at2"/>
<organism evidence="3 4">
    <name type="scientific">Rubritalea squalenifaciens DSM 18772</name>
    <dbReference type="NCBI Taxonomy" id="1123071"/>
    <lineage>
        <taxon>Bacteria</taxon>
        <taxon>Pseudomonadati</taxon>
        <taxon>Verrucomicrobiota</taxon>
        <taxon>Verrucomicrobiia</taxon>
        <taxon>Verrucomicrobiales</taxon>
        <taxon>Rubritaleaceae</taxon>
        <taxon>Rubritalea</taxon>
    </lineage>
</organism>
<dbReference type="Proteomes" id="UP000184510">
    <property type="component" value="Unassembled WGS sequence"/>
</dbReference>
<protein>
    <submittedName>
        <fullName evidence="3">Transposase InsO and inactivated derivatives</fullName>
    </submittedName>
</protein>
<name>A0A1M6GN90_9BACT</name>
<dbReference type="PANTHER" id="PTHR47515:SF1">
    <property type="entry name" value="BLR2054 PROTEIN"/>
    <property type="match status" value="1"/>
</dbReference>
<dbReference type="InterPro" id="IPR036397">
    <property type="entry name" value="RNaseH_sf"/>
</dbReference>
<dbReference type="STRING" id="1123071.SAMN02745181_1215"/>
<evidence type="ECO:0000256" key="1">
    <source>
        <dbReference type="SAM" id="MobiDB-lite"/>
    </source>
</evidence>
<dbReference type="SUPFAM" id="SSF53098">
    <property type="entry name" value="Ribonuclease H-like"/>
    <property type="match status" value="1"/>
</dbReference>
<dbReference type="InParanoid" id="A0A1M6GN90"/>
<dbReference type="Pfam" id="PF13276">
    <property type="entry name" value="HTH_21"/>
    <property type="match status" value="1"/>
</dbReference>
<dbReference type="AlphaFoldDB" id="A0A1M6GN90"/>
<dbReference type="InterPro" id="IPR048020">
    <property type="entry name" value="Transpos_IS3"/>
</dbReference>
<evidence type="ECO:0000313" key="4">
    <source>
        <dbReference type="Proteomes" id="UP000184510"/>
    </source>
</evidence>
<dbReference type="PANTHER" id="PTHR47515">
    <property type="entry name" value="LOW CALCIUM RESPONSE LOCUS PROTEIN T"/>
    <property type="match status" value="1"/>
</dbReference>
<dbReference type="InterPro" id="IPR025948">
    <property type="entry name" value="HTH-like_dom"/>
</dbReference>
<evidence type="ECO:0000313" key="3">
    <source>
        <dbReference type="EMBL" id="SHJ11402.1"/>
    </source>
</evidence>
<gene>
    <name evidence="3" type="ORF">SAMN02745181_1215</name>
</gene>
<feature type="region of interest" description="Disordered" evidence="1">
    <location>
        <begin position="77"/>
        <end position="99"/>
    </location>
</feature>
<proteinExistence type="predicted"/>
<keyword evidence="4" id="KW-1185">Reference proteome</keyword>
<feature type="compositionally biased region" description="Basic residues" evidence="1">
    <location>
        <begin position="78"/>
        <end position="89"/>
    </location>
</feature>
<evidence type="ECO:0000259" key="2">
    <source>
        <dbReference type="PROSITE" id="PS50994"/>
    </source>
</evidence>